<reference evidence="2 3" key="1">
    <citation type="submission" date="2019-11" db="EMBL/GenBank/DDBJ databases">
        <authorList>
            <person name="He Y."/>
        </authorList>
    </citation>
    <scope>NUCLEOTIDE SEQUENCE [LARGE SCALE GENOMIC DNA]</scope>
    <source>
        <strain evidence="2 3">SCSIO 58843</strain>
    </source>
</reference>
<dbReference type="KEGG" id="atq:GH723_15885"/>
<feature type="transmembrane region" description="Helical" evidence="1">
    <location>
        <begin position="12"/>
        <end position="36"/>
    </location>
</feature>
<accession>A0A5Q2RNE1</accession>
<proteinExistence type="predicted"/>
<gene>
    <name evidence="2" type="ORF">GH723_15885</name>
</gene>
<dbReference type="Proteomes" id="UP000334019">
    <property type="component" value="Chromosome"/>
</dbReference>
<protein>
    <submittedName>
        <fullName evidence="2">Uncharacterized protein</fullName>
    </submittedName>
</protein>
<sequence length="68" mass="7281">MDKPVRANDDKMPLAATIAIGGLALFGAITLAGWLLSALVGFIRFGIAVVVIFAVISWLAGRRADRRR</sequence>
<keyword evidence="1" id="KW-0472">Membrane</keyword>
<keyword evidence="1" id="KW-0812">Transmembrane</keyword>
<dbReference type="AlphaFoldDB" id="A0A5Q2RNE1"/>
<dbReference type="RefSeq" id="WP_153760566.1">
    <property type="nucleotide sequence ID" value="NZ_CP045851.1"/>
</dbReference>
<evidence type="ECO:0000313" key="3">
    <source>
        <dbReference type="Proteomes" id="UP000334019"/>
    </source>
</evidence>
<feature type="transmembrane region" description="Helical" evidence="1">
    <location>
        <begin position="42"/>
        <end position="61"/>
    </location>
</feature>
<keyword evidence="1" id="KW-1133">Transmembrane helix</keyword>
<keyword evidence="3" id="KW-1185">Reference proteome</keyword>
<name>A0A5Q2RNE1_9ACTN</name>
<dbReference type="EMBL" id="CP045851">
    <property type="protein sequence ID" value="QGG96462.1"/>
    <property type="molecule type" value="Genomic_DNA"/>
</dbReference>
<evidence type="ECO:0000256" key="1">
    <source>
        <dbReference type="SAM" id="Phobius"/>
    </source>
</evidence>
<evidence type="ECO:0000313" key="2">
    <source>
        <dbReference type="EMBL" id="QGG96462.1"/>
    </source>
</evidence>
<organism evidence="2 3">
    <name type="scientific">Actinomarinicola tropica</name>
    <dbReference type="NCBI Taxonomy" id="2789776"/>
    <lineage>
        <taxon>Bacteria</taxon>
        <taxon>Bacillati</taxon>
        <taxon>Actinomycetota</taxon>
        <taxon>Acidimicrobiia</taxon>
        <taxon>Acidimicrobiales</taxon>
        <taxon>Iamiaceae</taxon>
        <taxon>Actinomarinicola</taxon>
    </lineage>
</organism>